<evidence type="ECO:0000313" key="2">
    <source>
        <dbReference type="EMBL" id="NME21199.1"/>
    </source>
</evidence>
<evidence type="ECO:0008006" key="4">
    <source>
        <dbReference type="Google" id="ProtNLM"/>
    </source>
</evidence>
<reference evidence="2 3" key="1">
    <citation type="submission" date="2020-04" db="EMBL/GenBank/DDBJ databases">
        <authorList>
            <person name="Hitch T.C.A."/>
            <person name="Wylensek D."/>
            <person name="Clavel T."/>
        </authorList>
    </citation>
    <scope>NUCLEOTIDE SEQUENCE [LARGE SCALE GENOMIC DNA]</scope>
    <source>
        <strain evidence="2 3">WCA-386-APC-4I</strain>
    </source>
</reference>
<protein>
    <recommendedName>
        <fullName evidence="4">DUF3102 domain-containing protein</fullName>
    </recommendedName>
</protein>
<gene>
    <name evidence="2" type="ORF">HF865_00430</name>
</gene>
<evidence type="ECO:0000313" key="3">
    <source>
        <dbReference type="Proteomes" id="UP000587270"/>
    </source>
</evidence>
<accession>A0AAW9ZE42</accession>
<feature type="coiled-coil region" evidence="1">
    <location>
        <begin position="204"/>
        <end position="231"/>
    </location>
</feature>
<dbReference type="EMBL" id="JABAFN010000001">
    <property type="protein sequence ID" value="NME21199.1"/>
    <property type="molecule type" value="Genomic_DNA"/>
</dbReference>
<comment type="caution">
    <text evidence="2">The sequence shown here is derived from an EMBL/GenBank/DDBJ whole genome shotgun (WGS) entry which is preliminary data.</text>
</comment>
<dbReference type="AlphaFoldDB" id="A0AAW9ZE42"/>
<organism evidence="2 3">
    <name type="scientific">Limosilactobacillus reuteri</name>
    <name type="common">Lactobacillus reuteri</name>
    <dbReference type="NCBI Taxonomy" id="1598"/>
    <lineage>
        <taxon>Bacteria</taxon>
        <taxon>Bacillati</taxon>
        <taxon>Bacillota</taxon>
        <taxon>Bacilli</taxon>
        <taxon>Lactobacillales</taxon>
        <taxon>Lactobacillaceae</taxon>
        <taxon>Limosilactobacillus</taxon>
    </lineage>
</organism>
<proteinExistence type="predicted"/>
<name>A0AAW9ZE42_LIMRT</name>
<feature type="coiled-coil region" evidence="1">
    <location>
        <begin position="134"/>
        <end position="161"/>
    </location>
</feature>
<keyword evidence="1" id="KW-0175">Coiled coil</keyword>
<sequence length="327" mass="37661">MGKNTNKPLTSFSDPSLDTSTIAFLNQSTHQLMNVVSDSATQIGKILYDAQKKLASFHNNGAFAKWIEYIGFSRTSAYNYINRYVAVQNLDSSKEIQAFESLPKSLTYDISKPSADPELTKKVLNGDIKTHKEYKALEAKLKQREQELADRDETIANQQAELEDNRKVQLELNKRNSELSKQQPEQKVITKTVTKEVPVKPDDYDEIKAKIAELKEQSAKDKENIEYYKRELKAAERIHKNTNSYDKLQEQELKRKKRQAEINGYSTSLKINDWIPELQKLSQEDIDEMGEQAQKNLQKRLELLQHSIDRLSSMLGGRRVIEGEYQS</sequence>
<dbReference type="RefSeq" id="WP_170090516.1">
    <property type="nucleotide sequence ID" value="NZ_JABAFN010000001.1"/>
</dbReference>
<dbReference type="Proteomes" id="UP000587270">
    <property type="component" value="Unassembled WGS sequence"/>
</dbReference>
<evidence type="ECO:0000256" key="1">
    <source>
        <dbReference type="SAM" id="Coils"/>
    </source>
</evidence>